<dbReference type="SMART" id="SM00100">
    <property type="entry name" value="cNMP"/>
    <property type="match status" value="1"/>
</dbReference>
<evidence type="ECO:0000313" key="2">
    <source>
        <dbReference type="EMBL" id="PST81821.1"/>
    </source>
</evidence>
<dbReference type="InterPro" id="IPR050397">
    <property type="entry name" value="Env_Response_Regulators"/>
</dbReference>
<sequence>MLRTNPSLLRYIDGLYAGQSKSDHIMLKAYSAGELLLAQGSTASKVLVLKSGICKCFFTEENGKDYILEFMGEGEIFGEIEAIRNTSCLCNVAAVTTASVYQLSLPAFHTLLHDEPEFSKLVLGELAERLVNTSSRASFQQLYTVKHGLARLRDLQRRQNITLQKEDVAAYLGITLRSLNRLLKDDAPAD</sequence>
<reference evidence="2 3" key="1">
    <citation type="submission" date="2018-03" db="EMBL/GenBank/DDBJ databases">
        <authorList>
            <person name="Keele B.F."/>
        </authorList>
    </citation>
    <scope>NUCLEOTIDE SEQUENCE [LARGE SCALE GENOMIC DNA]</scope>
    <source>
        <strain evidence="2 3">YL28-9</strain>
    </source>
</reference>
<feature type="domain" description="Cyclic nucleotide-binding" evidence="1">
    <location>
        <begin position="23"/>
        <end position="129"/>
    </location>
</feature>
<evidence type="ECO:0000259" key="1">
    <source>
        <dbReference type="PROSITE" id="PS50042"/>
    </source>
</evidence>
<dbReference type="RefSeq" id="WP_107217390.1">
    <property type="nucleotide sequence ID" value="NZ_KZ686272.1"/>
</dbReference>
<dbReference type="GO" id="GO:0005829">
    <property type="term" value="C:cytosol"/>
    <property type="evidence" value="ECO:0007669"/>
    <property type="project" value="TreeGrafter"/>
</dbReference>
<proteinExistence type="predicted"/>
<dbReference type="GO" id="GO:0003700">
    <property type="term" value="F:DNA-binding transcription factor activity"/>
    <property type="evidence" value="ECO:0007669"/>
    <property type="project" value="TreeGrafter"/>
</dbReference>
<comment type="caution">
    <text evidence="2">The sequence shown here is derived from an EMBL/GenBank/DDBJ whole genome shotgun (WGS) entry which is preliminary data.</text>
</comment>
<dbReference type="SUPFAM" id="SSF51206">
    <property type="entry name" value="cAMP-binding domain-like"/>
    <property type="match status" value="1"/>
</dbReference>
<organism evidence="2 3">
    <name type="scientific">Pedobacter yulinensis</name>
    <dbReference type="NCBI Taxonomy" id="2126353"/>
    <lineage>
        <taxon>Bacteria</taxon>
        <taxon>Pseudomonadati</taxon>
        <taxon>Bacteroidota</taxon>
        <taxon>Sphingobacteriia</taxon>
        <taxon>Sphingobacteriales</taxon>
        <taxon>Sphingobacteriaceae</taxon>
        <taxon>Pedobacter</taxon>
    </lineage>
</organism>
<evidence type="ECO:0000313" key="3">
    <source>
        <dbReference type="Proteomes" id="UP000240912"/>
    </source>
</evidence>
<dbReference type="InterPro" id="IPR014710">
    <property type="entry name" value="RmlC-like_jellyroll"/>
</dbReference>
<dbReference type="PANTHER" id="PTHR24567">
    <property type="entry name" value="CRP FAMILY TRANSCRIPTIONAL REGULATORY PROTEIN"/>
    <property type="match status" value="1"/>
</dbReference>
<keyword evidence="3" id="KW-1185">Reference proteome</keyword>
<name>A0A2T3HHG3_9SPHI</name>
<gene>
    <name evidence="2" type="ORF">C7T94_18305</name>
</gene>
<protein>
    <submittedName>
        <fullName evidence="2">Crp/Fnr family transcriptional regulator</fullName>
    </submittedName>
</protein>
<dbReference type="CDD" id="cd00038">
    <property type="entry name" value="CAP_ED"/>
    <property type="match status" value="1"/>
</dbReference>
<dbReference type="PANTHER" id="PTHR24567:SF26">
    <property type="entry name" value="REGULATORY PROTEIN YEIL"/>
    <property type="match status" value="1"/>
</dbReference>
<dbReference type="PROSITE" id="PS50042">
    <property type="entry name" value="CNMP_BINDING_3"/>
    <property type="match status" value="1"/>
</dbReference>
<dbReference type="AlphaFoldDB" id="A0A2T3HHG3"/>
<dbReference type="Proteomes" id="UP000240912">
    <property type="component" value="Unassembled WGS sequence"/>
</dbReference>
<dbReference type="Pfam" id="PF00027">
    <property type="entry name" value="cNMP_binding"/>
    <property type="match status" value="1"/>
</dbReference>
<dbReference type="InterPro" id="IPR000595">
    <property type="entry name" value="cNMP-bd_dom"/>
</dbReference>
<dbReference type="OrthoDB" id="5457083at2"/>
<dbReference type="EMBL" id="PYLS01000008">
    <property type="protein sequence ID" value="PST81821.1"/>
    <property type="molecule type" value="Genomic_DNA"/>
</dbReference>
<accession>A0A2T3HHG3</accession>
<dbReference type="Gene3D" id="2.60.120.10">
    <property type="entry name" value="Jelly Rolls"/>
    <property type="match status" value="1"/>
</dbReference>
<dbReference type="InterPro" id="IPR018490">
    <property type="entry name" value="cNMP-bd_dom_sf"/>
</dbReference>